<evidence type="ECO:0000313" key="6">
    <source>
        <dbReference type="Proteomes" id="UP000176451"/>
    </source>
</evidence>
<gene>
    <name evidence="5" type="ORF">A3F08_00095</name>
</gene>
<feature type="active site" evidence="1">
    <location>
        <position position="180"/>
    </location>
</feature>
<feature type="binding site" evidence="2">
    <location>
        <begin position="184"/>
        <end position="191"/>
    </location>
    <ligand>
        <name>ATP</name>
        <dbReference type="ChEBI" id="CHEBI:30616"/>
    </ligand>
</feature>
<dbReference type="InterPro" id="IPR003812">
    <property type="entry name" value="Fido"/>
</dbReference>
<dbReference type="PANTHER" id="PTHR13504">
    <property type="entry name" value="FIDO DOMAIN-CONTAINING PROTEIN DDB_G0283145"/>
    <property type="match status" value="1"/>
</dbReference>
<protein>
    <submittedName>
        <fullName evidence="5">Cell filamentation protein Fic</fullName>
    </submittedName>
</protein>
<name>A0A1F5EF77_9BACT</name>
<feature type="site" description="Important for autoinhibition of adenylyltransferase activity" evidence="3">
    <location>
        <position position="49"/>
    </location>
</feature>
<evidence type="ECO:0000256" key="1">
    <source>
        <dbReference type="PIRSR" id="PIRSR640198-1"/>
    </source>
</evidence>
<organism evidence="5 6">
    <name type="scientific">Candidatus Berkelbacteria bacterium RIFCSPHIGHO2_12_FULL_36_9</name>
    <dbReference type="NCBI Taxonomy" id="1797469"/>
    <lineage>
        <taxon>Bacteria</taxon>
        <taxon>Candidatus Berkelbacteria</taxon>
    </lineage>
</organism>
<feature type="domain" description="Fido" evidence="4">
    <location>
        <begin position="101"/>
        <end position="237"/>
    </location>
</feature>
<sequence>MTYLSPLTKNRLEEKLAKLNKLRPLPKSAVQKLREKFQIEMTYNSNAIEGNSLTLKETFLVISEGITVKGKPLKDHLEAKDHYAALEYLYHLIDKNMKHTISEILIKNLHQIIVQATDKEWAGKYRNAEVIIAGAKHRPINALQVQRQMQDLINWIDFHKNKLHIIELAALLHHKLVYIHPFFDGNGRTARLAMNLLLMQAGYPLVVILKNDRKRYYNMLDKADNGEYESLVQFITQSVERSLDIYLKTLTPAAQKNEKFFILSKIAKKTHFSAKYLNLLIRQGKLEAHKEGRNWLTSKEAVERYLENRIRHRKISK</sequence>
<dbReference type="Pfam" id="PF02661">
    <property type="entry name" value="Fic"/>
    <property type="match status" value="1"/>
</dbReference>
<dbReference type="Gene3D" id="1.10.3290.10">
    <property type="entry name" value="Fido-like domain"/>
    <property type="match status" value="1"/>
</dbReference>
<dbReference type="InterPro" id="IPR040198">
    <property type="entry name" value="Fido_containing"/>
</dbReference>
<dbReference type="STRING" id="1797469.A3F08_00095"/>
<dbReference type="AlphaFoldDB" id="A0A1F5EF77"/>
<evidence type="ECO:0000256" key="3">
    <source>
        <dbReference type="PIRSR" id="PIRSR640198-3"/>
    </source>
</evidence>
<dbReference type="InterPro" id="IPR036597">
    <property type="entry name" value="Fido-like_dom_sf"/>
</dbReference>
<dbReference type="PROSITE" id="PS51459">
    <property type="entry name" value="FIDO"/>
    <property type="match status" value="1"/>
</dbReference>
<proteinExistence type="predicted"/>
<evidence type="ECO:0000256" key="2">
    <source>
        <dbReference type="PIRSR" id="PIRSR640198-2"/>
    </source>
</evidence>
<accession>A0A1F5EF77</accession>
<keyword evidence="2" id="KW-0067">ATP-binding</keyword>
<evidence type="ECO:0000259" key="4">
    <source>
        <dbReference type="PROSITE" id="PS51459"/>
    </source>
</evidence>
<dbReference type="Proteomes" id="UP000176451">
    <property type="component" value="Unassembled WGS sequence"/>
</dbReference>
<dbReference type="EMBL" id="MEZV01000050">
    <property type="protein sequence ID" value="OGD65876.1"/>
    <property type="molecule type" value="Genomic_DNA"/>
</dbReference>
<comment type="caution">
    <text evidence="5">The sequence shown here is derived from an EMBL/GenBank/DDBJ whole genome shotgun (WGS) entry which is preliminary data.</text>
</comment>
<dbReference type="GO" id="GO:0005524">
    <property type="term" value="F:ATP binding"/>
    <property type="evidence" value="ECO:0007669"/>
    <property type="project" value="UniProtKB-KW"/>
</dbReference>
<evidence type="ECO:0000313" key="5">
    <source>
        <dbReference type="EMBL" id="OGD65876.1"/>
    </source>
</evidence>
<keyword evidence="2" id="KW-0547">Nucleotide-binding</keyword>
<reference evidence="5 6" key="1">
    <citation type="journal article" date="2016" name="Nat. Commun.">
        <title>Thousands of microbial genomes shed light on interconnected biogeochemical processes in an aquifer system.</title>
        <authorList>
            <person name="Anantharaman K."/>
            <person name="Brown C.T."/>
            <person name="Hug L.A."/>
            <person name="Sharon I."/>
            <person name="Castelle C.J."/>
            <person name="Probst A.J."/>
            <person name="Thomas B.C."/>
            <person name="Singh A."/>
            <person name="Wilkins M.J."/>
            <person name="Karaoz U."/>
            <person name="Brodie E.L."/>
            <person name="Williams K.H."/>
            <person name="Hubbard S.S."/>
            <person name="Banfield J.F."/>
        </authorList>
    </citation>
    <scope>NUCLEOTIDE SEQUENCE [LARGE SCALE GENOMIC DNA]</scope>
</reference>
<feature type="binding site" evidence="2">
    <location>
        <begin position="216"/>
        <end position="217"/>
    </location>
    <ligand>
        <name>ATP</name>
        <dbReference type="ChEBI" id="CHEBI:30616"/>
    </ligand>
</feature>
<dbReference type="SUPFAM" id="SSF140931">
    <property type="entry name" value="Fic-like"/>
    <property type="match status" value="1"/>
</dbReference>
<dbReference type="PANTHER" id="PTHR13504:SF38">
    <property type="entry name" value="FIDO DOMAIN-CONTAINING PROTEIN"/>
    <property type="match status" value="1"/>
</dbReference>